<accession>W4QZU4</accession>
<evidence type="ECO:0000313" key="2">
    <source>
        <dbReference type="Proteomes" id="UP000018896"/>
    </source>
</evidence>
<dbReference type="EMBL" id="BAUV01000099">
    <property type="protein sequence ID" value="GAE37655.1"/>
    <property type="molecule type" value="Genomic_DNA"/>
</dbReference>
<proteinExistence type="predicted"/>
<gene>
    <name evidence="1" type="ORF">JCM9157_4972</name>
</gene>
<dbReference type="AlphaFoldDB" id="W4QZU4"/>
<keyword evidence="2" id="KW-1185">Reference proteome</keyword>
<reference evidence="1 2" key="1">
    <citation type="journal article" date="2014" name="Genome Announc.">
        <title>Draft Genome Sequences of Three Alkaliphilic Bacillus Strains, Bacillus wakoensis JCM 9140T, Bacillus akibai JCM 9157T, and Bacillus hemicellulosilyticus JCM 9152T.</title>
        <authorList>
            <person name="Yuki M."/>
            <person name="Oshima K."/>
            <person name="Suda W."/>
            <person name="Oshida Y."/>
            <person name="Kitamura K."/>
            <person name="Iida T."/>
            <person name="Hattori M."/>
            <person name="Ohkuma M."/>
        </authorList>
    </citation>
    <scope>NUCLEOTIDE SEQUENCE [LARGE SCALE GENOMIC DNA]</scope>
    <source>
        <strain evidence="1 2">JCM 9157</strain>
    </source>
</reference>
<protein>
    <submittedName>
        <fullName evidence="1">Uncharacterized protein</fullName>
    </submittedName>
</protein>
<sequence length="174" mass="20244">MLNTAKELVSQIQSSQKEIEAMNDKIFAIEMGRLHEIIDVARCSFQYSPIIEVLDEEMEIYFTNEEGNLLNGILIFHSCDFFEDTDDCNIEAGTQIYLLENGDLKVTRYIDKSYYCDDCEEDHSNFQRMDCNGLSLKEFDLELIAKRIIDLLSHQNVYLDKVKQKKHQKLQGIA</sequence>
<dbReference type="Proteomes" id="UP000018896">
    <property type="component" value="Unassembled WGS sequence"/>
</dbReference>
<dbReference type="RefSeq" id="WP_035668727.1">
    <property type="nucleotide sequence ID" value="NZ_BAUV01000099.1"/>
</dbReference>
<organism evidence="1 2">
    <name type="scientific">Halalkalibacter akibai (strain ATCC 43226 / DSM 21942 / CIP 109018 / JCM 9157 / 1139)</name>
    <name type="common">Bacillus akibai</name>
    <dbReference type="NCBI Taxonomy" id="1236973"/>
    <lineage>
        <taxon>Bacteria</taxon>
        <taxon>Bacillati</taxon>
        <taxon>Bacillota</taxon>
        <taxon>Bacilli</taxon>
        <taxon>Bacillales</taxon>
        <taxon>Bacillaceae</taxon>
        <taxon>Halalkalibacter</taxon>
    </lineage>
</organism>
<name>W4QZU4_HALA3</name>
<comment type="caution">
    <text evidence="1">The sequence shown here is derived from an EMBL/GenBank/DDBJ whole genome shotgun (WGS) entry which is preliminary data.</text>
</comment>
<evidence type="ECO:0000313" key="1">
    <source>
        <dbReference type="EMBL" id="GAE37655.1"/>
    </source>
</evidence>